<name>A0A1R1XGU5_9FUNG</name>
<dbReference type="EMBL" id="LSSM01004906">
    <property type="protein sequence ID" value="OMJ13838.1"/>
    <property type="molecule type" value="Genomic_DNA"/>
</dbReference>
<organism evidence="1 2">
    <name type="scientific">Smittium culicis</name>
    <dbReference type="NCBI Taxonomy" id="133412"/>
    <lineage>
        <taxon>Eukaryota</taxon>
        <taxon>Fungi</taxon>
        <taxon>Fungi incertae sedis</taxon>
        <taxon>Zoopagomycota</taxon>
        <taxon>Kickxellomycotina</taxon>
        <taxon>Harpellomycetes</taxon>
        <taxon>Harpellales</taxon>
        <taxon>Legeriomycetaceae</taxon>
        <taxon>Smittium</taxon>
    </lineage>
</organism>
<protein>
    <submittedName>
        <fullName evidence="1">Uncharacterized protein</fullName>
    </submittedName>
</protein>
<evidence type="ECO:0000313" key="2">
    <source>
        <dbReference type="Proteomes" id="UP000187429"/>
    </source>
</evidence>
<comment type="caution">
    <text evidence="1">The sequence shown here is derived from an EMBL/GenBank/DDBJ whole genome shotgun (WGS) entry which is preliminary data.</text>
</comment>
<dbReference type="OrthoDB" id="5599163at2759"/>
<gene>
    <name evidence="1" type="ORF">AYI69_g8833</name>
</gene>
<dbReference type="AlphaFoldDB" id="A0A1R1XGU5"/>
<reference evidence="2" key="1">
    <citation type="submission" date="2017-01" db="EMBL/GenBank/DDBJ databases">
        <authorList>
            <person name="Wang Y."/>
            <person name="White M."/>
            <person name="Kvist S."/>
            <person name="Moncalvo J.-M."/>
        </authorList>
    </citation>
    <scope>NUCLEOTIDE SEQUENCE [LARGE SCALE GENOMIC DNA]</scope>
    <source>
        <strain evidence="2">ID-206-W2</strain>
    </source>
</reference>
<accession>A0A1R1XGU5</accession>
<sequence>MDGSSLRFIQDIRPANAVTVRNSGGPPVIDAFSEDFADTFRRIFEGYIWSIDAVLTFENDALADGMG</sequence>
<evidence type="ECO:0000313" key="1">
    <source>
        <dbReference type="EMBL" id="OMJ13838.1"/>
    </source>
</evidence>
<dbReference type="Proteomes" id="UP000187429">
    <property type="component" value="Unassembled WGS sequence"/>
</dbReference>
<keyword evidence="2" id="KW-1185">Reference proteome</keyword>
<proteinExistence type="predicted"/>